<evidence type="ECO:0000259" key="1">
    <source>
        <dbReference type="PROSITE" id="PS50902"/>
    </source>
</evidence>
<dbReference type="AlphaFoldDB" id="A0A1I2P2B6"/>
<gene>
    <name evidence="2" type="ORF">SAMN05660649_00599</name>
</gene>
<dbReference type="Proteomes" id="UP000199337">
    <property type="component" value="Unassembled WGS sequence"/>
</dbReference>
<dbReference type="GO" id="GO:0016651">
    <property type="term" value="F:oxidoreductase activity, acting on NAD(P)H"/>
    <property type="evidence" value="ECO:0007669"/>
    <property type="project" value="UniProtKB-ARBA"/>
</dbReference>
<dbReference type="InterPro" id="IPR029039">
    <property type="entry name" value="Flavoprotein-like_sf"/>
</dbReference>
<reference evidence="3" key="1">
    <citation type="submission" date="2016-10" db="EMBL/GenBank/DDBJ databases">
        <authorList>
            <person name="Varghese N."/>
            <person name="Submissions S."/>
        </authorList>
    </citation>
    <scope>NUCLEOTIDE SEQUENCE [LARGE SCALE GENOMIC DNA]</scope>
    <source>
        <strain evidence="3">DSM 17038</strain>
    </source>
</reference>
<dbReference type="PROSITE" id="PS50902">
    <property type="entry name" value="FLAVODOXIN_LIKE"/>
    <property type="match status" value="1"/>
</dbReference>
<organism evidence="2 3">
    <name type="scientific">Desulfotruncus arcticus DSM 17038</name>
    <dbReference type="NCBI Taxonomy" id="1121424"/>
    <lineage>
        <taxon>Bacteria</taxon>
        <taxon>Bacillati</taxon>
        <taxon>Bacillota</taxon>
        <taxon>Clostridia</taxon>
        <taxon>Eubacteriales</taxon>
        <taxon>Desulfallaceae</taxon>
        <taxon>Desulfotruncus</taxon>
    </lineage>
</organism>
<dbReference type="Gene3D" id="3.40.50.360">
    <property type="match status" value="1"/>
</dbReference>
<name>A0A1I2P2B6_9FIRM</name>
<evidence type="ECO:0000313" key="3">
    <source>
        <dbReference type="Proteomes" id="UP000199337"/>
    </source>
</evidence>
<dbReference type="STRING" id="341036.SAMN05660649_00599"/>
<keyword evidence="3" id="KW-1185">Reference proteome</keyword>
<sequence>MKIQSLKLVYFSPTGTTKTIIEGIARGINRSPVETIDITKPEVRKQQLQTLENELLIIGMPVYVGRAPIIQLRRRGC</sequence>
<dbReference type="GO" id="GO:0010181">
    <property type="term" value="F:FMN binding"/>
    <property type="evidence" value="ECO:0007669"/>
    <property type="project" value="InterPro"/>
</dbReference>
<feature type="domain" description="Flavodoxin-like" evidence="1">
    <location>
        <begin position="6"/>
        <end position="77"/>
    </location>
</feature>
<dbReference type="EMBL" id="FOOX01000002">
    <property type="protein sequence ID" value="SFG08057.1"/>
    <property type="molecule type" value="Genomic_DNA"/>
</dbReference>
<dbReference type="SUPFAM" id="SSF52218">
    <property type="entry name" value="Flavoproteins"/>
    <property type="match status" value="1"/>
</dbReference>
<evidence type="ECO:0000313" key="2">
    <source>
        <dbReference type="EMBL" id="SFG08057.1"/>
    </source>
</evidence>
<dbReference type="InterPro" id="IPR008254">
    <property type="entry name" value="Flavodoxin/NO_synth"/>
</dbReference>
<accession>A0A1I2P2B6</accession>
<proteinExistence type="predicted"/>
<dbReference type="RefSeq" id="WP_337833482.1">
    <property type="nucleotide sequence ID" value="NZ_FOOX01000002.1"/>
</dbReference>
<protein>
    <recommendedName>
        <fullName evidence="1">Flavodoxin-like domain-containing protein</fullName>
    </recommendedName>
</protein>